<gene>
    <name evidence="1" type="ORF">FAM09_23595</name>
</gene>
<accession>A0A4V6T3P0</accession>
<evidence type="ECO:0000313" key="1">
    <source>
        <dbReference type="EMBL" id="THU34976.1"/>
    </source>
</evidence>
<name>A0A4V6T3P0_9BACT</name>
<dbReference type="AlphaFoldDB" id="A0A4V6T3P0"/>
<dbReference type="NCBIfam" id="NF038153">
    <property type="entry name" value="lant_leader_L1a"/>
    <property type="match status" value="1"/>
</dbReference>
<sequence length="66" mass="7328">MKPVQKPKLTLSKKTVTVLSNQHQQQIQGGANAQGAYSAWQSFWECNTITCCSVPACSLWDCEIQL</sequence>
<proteinExistence type="predicted"/>
<comment type="caution">
    <text evidence="1">The sequence shown here is derived from an EMBL/GenBank/DDBJ whole genome shotgun (WGS) entry which is preliminary data.</text>
</comment>
<evidence type="ECO:0000313" key="2">
    <source>
        <dbReference type="Proteomes" id="UP000306918"/>
    </source>
</evidence>
<organism evidence="1 2">
    <name type="scientific">Niastella caeni</name>
    <dbReference type="NCBI Taxonomy" id="2569763"/>
    <lineage>
        <taxon>Bacteria</taxon>
        <taxon>Pseudomonadati</taxon>
        <taxon>Bacteroidota</taxon>
        <taxon>Chitinophagia</taxon>
        <taxon>Chitinophagales</taxon>
        <taxon>Chitinophagaceae</taxon>
        <taxon>Niastella</taxon>
    </lineage>
</organism>
<dbReference type="RefSeq" id="WP_136579619.1">
    <property type="nucleotide sequence ID" value="NZ_STFF01000007.1"/>
</dbReference>
<protein>
    <submittedName>
        <fullName evidence="1">Uncharacterized protein</fullName>
    </submittedName>
</protein>
<dbReference type="Proteomes" id="UP000306918">
    <property type="component" value="Unassembled WGS sequence"/>
</dbReference>
<keyword evidence="2" id="KW-1185">Reference proteome</keyword>
<dbReference type="InterPro" id="IPR058238">
    <property type="entry name" value="Lant_leader_dom"/>
</dbReference>
<reference evidence="1 2" key="1">
    <citation type="submission" date="2019-04" db="EMBL/GenBank/DDBJ databases">
        <title>Niastella caeni sp. nov., isolated from activated sludge.</title>
        <authorList>
            <person name="Sheng M."/>
        </authorList>
    </citation>
    <scope>NUCLEOTIDE SEQUENCE [LARGE SCALE GENOMIC DNA]</scope>
    <source>
        <strain evidence="1 2">HX-2-15</strain>
    </source>
</reference>
<dbReference type="EMBL" id="STFF01000007">
    <property type="protein sequence ID" value="THU34976.1"/>
    <property type="molecule type" value="Genomic_DNA"/>
</dbReference>